<protein>
    <recommendedName>
        <fullName evidence="3">NIPSNAP protein</fullName>
    </recommendedName>
</protein>
<dbReference type="OrthoDB" id="2967153at2"/>
<dbReference type="Proteomes" id="UP000252415">
    <property type="component" value="Unassembled WGS sequence"/>
</dbReference>
<proteinExistence type="predicted"/>
<keyword evidence="2" id="KW-1185">Reference proteome</keyword>
<gene>
    <name evidence="1" type="ORF">DFP97_108278</name>
</gene>
<comment type="caution">
    <text evidence="1">The sequence shown here is derived from an EMBL/GenBank/DDBJ whole genome shotgun (WGS) entry which is preliminary data.</text>
</comment>
<organism evidence="1 2">
    <name type="scientific">Paenibacillus prosopidis</name>
    <dbReference type="NCBI Taxonomy" id="630520"/>
    <lineage>
        <taxon>Bacteria</taxon>
        <taxon>Bacillati</taxon>
        <taxon>Bacillota</taxon>
        <taxon>Bacilli</taxon>
        <taxon>Bacillales</taxon>
        <taxon>Paenibacillaceae</taxon>
        <taxon>Paenibacillus</taxon>
    </lineage>
</organism>
<evidence type="ECO:0000313" key="1">
    <source>
        <dbReference type="EMBL" id="RCW47653.1"/>
    </source>
</evidence>
<accession>A0A368W1K7</accession>
<sequence length="104" mass="12414">MYICFAEYRIIQEYRQEYLAYTETLLSGLHDVHLYEGTDQPNLFVEVWNAVTAEHAERIKKERCSERSPWFRLSEWIVGGSEKMHIWTFRPAHFKDECSINGPN</sequence>
<name>A0A368W1K7_9BACL</name>
<reference evidence="1 2" key="1">
    <citation type="submission" date="2018-07" db="EMBL/GenBank/DDBJ databases">
        <title>Genomic Encyclopedia of Type Strains, Phase III (KMG-III): the genomes of soil and plant-associated and newly described type strains.</title>
        <authorList>
            <person name="Whitman W."/>
        </authorList>
    </citation>
    <scope>NUCLEOTIDE SEQUENCE [LARGE SCALE GENOMIC DNA]</scope>
    <source>
        <strain evidence="1 2">CECT 7506</strain>
    </source>
</reference>
<evidence type="ECO:0000313" key="2">
    <source>
        <dbReference type="Proteomes" id="UP000252415"/>
    </source>
</evidence>
<evidence type="ECO:0008006" key="3">
    <source>
        <dbReference type="Google" id="ProtNLM"/>
    </source>
</evidence>
<dbReference type="EMBL" id="QPJD01000008">
    <property type="protein sequence ID" value="RCW47653.1"/>
    <property type="molecule type" value="Genomic_DNA"/>
</dbReference>
<dbReference type="AlphaFoldDB" id="A0A368W1K7"/>
<dbReference type="RefSeq" id="WP_114380992.1">
    <property type="nucleotide sequence ID" value="NZ_QPJD01000008.1"/>
</dbReference>